<dbReference type="Gene3D" id="2.60.40.10">
    <property type="entry name" value="Immunoglobulins"/>
    <property type="match status" value="6"/>
</dbReference>
<dbReference type="InterPro" id="IPR013783">
    <property type="entry name" value="Ig-like_fold"/>
</dbReference>
<evidence type="ECO:0000259" key="6">
    <source>
        <dbReference type="PROSITE" id="PS50835"/>
    </source>
</evidence>
<organism evidence="7 8">
    <name type="scientific">Galemys pyrenaicus</name>
    <name type="common">Iberian desman</name>
    <name type="synonym">Pyrenean desman</name>
    <dbReference type="NCBI Taxonomy" id="202257"/>
    <lineage>
        <taxon>Eukaryota</taxon>
        <taxon>Metazoa</taxon>
        <taxon>Chordata</taxon>
        <taxon>Craniata</taxon>
        <taxon>Vertebrata</taxon>
        <taxon>Euteleostomi</taxon>
        <taxon>Mammalia</taxon>
        <taxon>Eutheria</taxon>
        <taxon>Laurasiatheria</taxon>
        <taxon>Eulipotyphla</taxon>
        <taxon>Talpidae</taxon>
        <taxon>Galemys</taxon>
    </lineage>
</organism>
<dbReference type="GO" id="GO:0050859">
    <property type="term" value="P:negative regulation of B cell receptor signaling pathway"/>
    <property type="evidence" value="ECO:0007669"/>
    <property type="project" value="TreeGrafter"/>
</dbReference>
<sequence>YLAFSDSFTWVVQSPPVLYAWDGTCVWIPCSYTLPGSRSGETLKNAILYQNYSYDGAKRDFVGTVLYKGTATPGSTRLQQLHPQEGRVQFLGDTKNKCTLLINPVRAQDTGVLGLRMVSDTHRWMHYLNLNISASPYSFTETALPLHIQLPAEIQELQEITLTCSLNFTCSAYPVRLRWSLEGTEVTSTSLDIQSVSTQSKLTFEAKWSHHGSNVTCSLLNQTGQLLSEKMVQLNVKHKPNLKIEVNPQDATVTEGQSVTMTCKVISSNPEHQALSWFKDGVLLGKQGFTLTLSPVTKDMSGKYQCEARNYLGPGRSEEVDLQVHYPPKEVTLKIKDPTQIREGDNVTLSCDYNSSNPRVTRYQWKLGAPQGDLDKPVVTIQKVAWNPGPVTCAACNQWCSWAASVSLDVQYAPRDVTVESTPGSEIHSGQRVSLRCAFSSSRPADVRFFWKKDGALLKEGKQLDFNSITPEDAGTYHCLANNSVGQTLSKARELRVLYAPRGLRVSISPQDGVVEGKQAALTCEGDADPPISHYAWFDWNGQQLHHSGQMLRLESVGVQHSGAYWCRGTNRLGEGRSPPSVLTVYYSPETIGKRTALGVGLCLAVTTLVMWGVKLQRRRKRIQSQQELQENSSGQSFFVRNKKVRRAPRDEGPHSLGCYNPVMEDTTSYAMLRFPDTPRTGDAGASESRGSSPAREDTVTYTVVQKRPVAKGQGDYENVTPDAPEDEGIHYSELVRFGVGERSPAQESVEYVTLKR</sequence>
<reference evidence="7" key="1">
    <citation type="journal article" date="2021" name="Evol. Appl.">
        <title>The genome of the Pyrenean desman and the effects of bottlenecks and inbreeding on the genomic landscape of an endangered species.</title>
        <authorList>
            <person name="Escoda L."/>
            <person name="Castresana J."/>
        </authorList>
    </citation>
    <scope>NUCLEOTIDE SEQUENCE</scope>
    <source>
        <strain evidence="7">IBE-C5619</strain>
    </source>
</reference>
<accession>A0A8J6BQF2</accession>
<keyword evidence="2 5" id="KW-0472">Membrane</keyword>
<comment type="subcellular location">
    <subcellularLocation>
        <location evidence="1">Membrane</location>
        <topology evidence="1">Single-pass membrane protein</topology>
    </subcellularLocation>
</comment>
<dbReference type="PANTHER" id="PTHR46958:SF1">
    <property type="entry name" value="B-CELL RECEPTOR CD22"/>
    <property type="match status" value="1"/>
</dbReference>
<dbReference type="GO" id="GO:0042113">
    <property type="term" value="P:B cell activation"/>
    <property type="evidence" value="ECO:0007669"/>
    <property type="project" value="TreeGrafter"/>
</dbReference>
<dbReference type="PROSITE" id="PS50835">
    <property type="entry name" value="IG_LIKE"/>
    <property type="match status" value="5"/>
</dbReference>
<dbReference type="GO" id="GO:0055037">
    <property type="term" value="C:recycling endosome"/>
    <property type="evidence" value="ECO:0007669"/>
    <property type="project" value="TreeGrafter"/>
</dbReference>
<name>A0A8J6BQF2_GALPY</name>
<protein>
    <submittedName>
        <fullName evidence="7">B-cell receptor CD22</fullName>
    </submittedName>
</protein>
<dbReference type="AlphaFoldDB" id="A0A8J6BQF2"/>
<dbReference type="InterPro" id="IPR003598">
    <property type="entry name" value="Ig_sub2"/>
</dbReference>
<dbReference type="PANTHER" id="PTHR46958">
    <property type="entry name" value="B-CELL RECEPTOR CD22"/>
    <property type="match status" value="1"/>
</dbReference>
<comment type="caution">
    <text evidence="7">The sequence shown here is derived from an EMBL/GenBank/DDBJ whole genome shotgun (WGS) entry which is preliminary data.</text>
</comment>
<dbReference type="SMART" id="SM00408">
    <property type="entry name" value="IGc2"/>
    <property type="match status" value="3"/>
</dbReference>
<evidence type="ECO:0000256" key="1">
    <source>
        <dbReference type="ARBA" id="ARBA00004167"/>
    </source>
</evidence>
<evidence type="ECO:0000313" key="8">
    <source>
        <dbReference type="Proteomes" id="UP000700334"/>
    </source>
</evidence>
<dbReference type="Pfam" id="PF13927">
    <property type="entry name" value="Ig_3"/>
    <property type="match status" value="2"/>
</dbReference>
<keyword evidence="8" id="KW-1185">Reference proteome</keyword>
<feature type="non-terminal residue" evidence="7">
    <location>
        <position position="1"/>
    </location>
</feature>
<dbReference type="GO" id="GO:0019903">
    <property type="term" value="F:protein phosphatase binding"/>
    <property type="evidence" value="ECO:0007669"/>
    <property type="project" value="TreeGrafter"/>
</dbReference>
<evidence type="ECO:0000256" key="2">
    <source>
        <dbReference type="ARBA" id="ARBA00023136"/>
    </source>
</evidence>
<feature type="domain" description="Ig-like" evidence="6">
    <location>
        <begin position="414"/>
        <end position="490"/>
    </location>
</feature>
<dbReference type="Proteomes" id="UP000700334">
    <property type="component" value="Unassembled WGS sequence"/>
</dbReference>
<feature type="transmembrane region" description="Helical" evidence="5">
    <location>
        <begin position="596"/>
        <end position="614"/>
    </location>
</feature>
<dbReference type="SUPFAM" id="SSF48726">
    <property type="entry name" value="Immunoglobulin"/>
    <property type="match status" value="6"/>
</dbReference>
<dbReference type="GO" id="GO:0009897">
    <property type="term" value="C:external side of plasma membrane"/>
    <property type="evidence" value="ECO:0007669"/>
    <property type="project" value="TreeGrafter"/>
</dbReference>
<keyword evidence="7" id="KW-0675">Receptor</keyword>
<gene>
    <name evidence="7" type="ORF">J0S82_006770</name>
</gene>
<dbReference type="GO" id="GO:0042609">
    <property type="term" value="F:CD4 receptor binding"/>
    <property type="evidence" value="ECO:0007669"/>
    <property type="project" value="TreeGrafter"/>
</dbReference>
<dbReference type="InterPro" id="IPR013162">
    <property type="entry name" value="CD80_C2-set"/>
</dbReference>
<dbReference type="GO" id="GO:0070062">
    <property type="term" value="C:extracellular exosome"/>
    <property type="evidence" value="ECO:0007669"/>
    <property type="project" value="TreeGrafter"/>
</dbReference>
<evidence type="ECO:0000256" key="3">
    <source>
        <dbReference type="ARBA" id="ARBA00023157"/>
    </source>
</evidence>
<keyword evidence="3" id="KW-1015">Disulfide bond</keyword>
<dbReference type="OrthoDB" id="10039395at2759"/>
<feature type="region of interest" description="Disordered" evidence="4">
    <location>
        <begin position="676"/>
        <end position="699"/>
    </location>
</feature>
<keyword evidence="5" id="KW-1133">Transmembrane helix</keyword>
<dbReference type="GO" id="GO:0033691">
    <property type="term" value="F:sialic acid binding"/>
    <property type="evidence" value="ECO:0007669"/>
    <property type="project" value="TreeGrafter"/>
</dbReference>
<feature type="domain" description="Ig-like" evidence="6">
    <location>
        <begin position="328"/>
        <end position="411"/>
    </location>
</feature>
<dbReference type="SMART" id="SM00409">
    <property type="entry name" value="IG"/>
    <property type="match status" value="6"/>
</dbReference>
<dbReference type="GO" id="GO:0005769">
    <property type="term" value="C:early endosome"/>
    <property type="evidence" value="ECO:0007669"/>
    <property type="project" value="TreeGrafter"/>
</dbReference>
<feature type="domain" description="Ig-like" evidence="6">
    <location>
        <begin position="501"/>
        <end position="584"/>
    </location>
</feature>
<dbReference type="InterPro" id="IPR036179">
    <property type="entry name" value="Ig-like_dom_sf"/>
</dbReference>
<dbReference type="GO" id="GO:0030888">
    <property type="term" value="P:regulation of B cell proliferation"/>
    <property type="evidence" value="ECO:0007669"/>
    <property type="project" value="TreeGrafter"/>
</dbReference>
<dbReference type="EMBL" id="JAGFMF010011389">
    <property type="protein sequence ID" value="KAG8524359.1"/>
    <property type="molecule type" value="Genomic_DNA"/>
</dbReference>
<evidence type="ECO:0000256" key="4">
    <source>
        <dbReference type="SAM" id="MobiDB-lite"/>
    </source>
</evidence>
<proteinExistence type="predicted"/>
<dbReference type="Pfam" id="PF13895">
    <property type="entry name" value="Ig_2"/>
    <property type="match status" value="1"/>
</dbReference>
<dbReference type="InterPro" id="IPR003599">
    <property type="entry name" value="Ig_sub"/>
</dbReference>
<feature type="domain" description="Ig-like" evidence="6">
    <location>
        <begin position="240"/>
        <end position="323"/>
    </location>
</feature>
<evidence type="ECO:0000256" key="5">
    <source>
        <dbReference type="SAM" id="Phobius"/>
    </source>
</evidence>
<keyword evidence="5" id="KW-0812">Transmembrane</keyword>
<evidence type="ECO:0000313" key="7">
    <source>
        <dbReference type="EMBL" id="KAG8524359.1"/>
    </source>
</evidence>
<dbReference type="Pfam" id="PF08205">
    <property type="entry name" value="C2-set_2"/>
    <property type="match status" value="1"/>
</dbReference>
<dbReference type="InterPro" id="IPR007110">
    <property type="entry name" value="Ig-like_dom"/>
</dbReference>
<feature type="domain" description="Ig-like" evidence="6">
    <location>
        <begin position="145"/>
        <end position="233"/>
    </location>
</feature>